<dbReference type="PANTHER" id="PTHR31414:SF18">
    <property type="entry name" value="TRANSMEMBRANE PROTEIN-RELATED"/>
    <property type="match status" value="1"/>
</dbReference>
<organism evidence="2 4">
    <name type="scientific">Bactrocera dorsalis</name>
    <name type="common">Oriental fruit fly</name>
    <name type="synonym">Dacus dorsalis</name>
    <dbReference type="NCBI Taxonomy" id="27457"/>
    <lineage>
        <taxon>Eukaryota</taxon>
        <taxon>Metazoa</taxon>
        <taxon>Ecdysozoa</taxon>
        <taxon>Arthropoda</taxon>
        <taxon>Hexapoda</taxon>
        <taxon>Insecta</taxon>
        <taxon>Pterygota</taxon>
        <taxon>Neoptera</taxon>
        <taxon>Endopterygota</taxon>
        <taxon>Diptera</taxon>
        <taxon>Brachycera</taxon>
        <taxon>Muscomorpha</taxon>
        <taxon>Tephritoidea</taxon>
        <taxon>Tephritidae</taxon>
        <taxon>Bactrocera</taxon>
        <taxon>Bactrocera</taxon>
    </lineage>
</organism>
<keyword evidence="1" id="KW-0812">Transmembrane</keyword>
<feature type="transmembrane region" description="Helical" evidence="1">
    <location>
        <begin position="335"/>
        <end position="358"/>
    </location>
</feature>
<keyword evidence="2" id="KW-1185">Reference proteome</keyword>
<feature type="transmembrane region" description="Helical" evidence="1">
    <location>
        <begin position="59"/>
        <end position="85"/>
    </location>
</feature>
<feature type="transmembrane region" description="Helical" evidence="1">
    <location>
        <begin position="106"/>
        <end position="127"/>
    </location>
</feature>
<protein>
    <submittedName>
        <fullName evidence="3 4">Uncharacterized protein LOC105223569 isoform X1</fullName>
    </submittedName>
</protein>
<sequence>MKPFRRTIESDNVNCTPKPVFKELTQFFLDNFGTNHIPAGYVKEDSYGPRTNKQDFAELFIVFYILIVLAVLCVFVLLMMILFLVWYYKRCNCESETCRRIKLWTILLTSLLLLSLILSAFGLYTAFKNIAHLKKVYAKPEDSQGNKFDKIGTVVSEILGDDFENLKDDSIHSCWNSDLLKDLYPATTKLQKISKAFDRVYKPYIENFLTPAFLNTLLYDDVYRMFARNFSAYMSAGNQGIPIVHETKALQYGRHLFSLDDWGTLYNASNMISELLPYYARTAQSNKRMSRVCDHIEDYFDEISVGVNQQRNFINEKVKTLFRKKMAERNAPYKFGHIICIIAIAVLVIYLILLLCSLCLKFKAMIKPLIFIFIILTLVFILMAFVTFFHFFYGVIGYNGLCKENTRTKADSFIYMMQKQCTDNQNVYILLTDNHWIKGLSEWSTIDEAEILEDCMDTCSILDRKFIHIVLDAAEAYPNKNFCEYKAFNQSWLDLVISKHANYQNISDFNRNYFSKLRKNRTLCLLDLAKHGTEVSKRLPRKEYLRCSSGYKAGKYFTESLKPAYDEINSLCKTTVDSCNEYVKEISGIVQNVNAFKINSEDKLKQELGPCDDMLSSATTKQKEFCNCESYMLNGVWVGSILFLLGTLLTLLLLPCLLCLFVKCSEDDCMCKYYKERRDQESDESEELAHSIVLPEITLPKHVINSLQKDPRVNYKVKKIN</sequence>
<evidence type="ECO:0000313" key="3">
    <source>
        <dbReference type="RefSeq" id="XP_049302402.1"/>
    </source>
</evidence>
<keyword evidence="1" id="KW-0472">Membrane</keyword>
<feature type="transmembrane region" description="Helical" evidence="1">
    <location>
        <begin position="370"/>
        <end position="393"/>
    </location>
</feature>
<dbReference type="RefSeq" id="XP_049302402.1">
    <property type="nucleotide sequence ID" value="XM_049446445.1"/>
</dbReference>
<keyword evidence="1" id="KW-1133">Transmembrane helix</keyword>
<gene>
    <name evidence="3 4" type="primary">LOC105223569</name>
</gene>
<name>A0ABM3IZI7_BACDO</name>
<proteinExistence type="predicted"/>
<dbReference type="RefSeq" id="XP_049302403.1">
    <property type="nucleotide sequence ID" value="XM_049446446.1"/>
</dbReference>
<evidence type="ECO:0000313" key="4">
    <source>
        <dbReference type="RefSeq" id="XP_049302403.1"/>
    </source>
</evidence>
<dbReference type="Proteomes" id="UP001652620">
    <property type="component" value="Chromosome 1"/>
</dbReference>
<feature type="transmembrane region" description="Helical" evidence="1">
    <location>
        <begin position="636"/>
        <end position="662"/>
    </location>
</feature>
<dbReference type="PANTHER" id="PTHR31414">
    <property type="entry name" value="TRANSMEMBRANE PROTEIN DDB_G0292058"/>
    <property type="match status" value="1"/>
</dbReference>
<dbReference type="GeneID" id="105223569"/>
<reference evidence="2 3" key="1">
    <citation type="submission" date="2025-05" db="UniProtKB">
        <authorList>
            <consortium name="RefSeq"/>
        </authorList>
    </citation>
    <scope>NUCLEOTIDE SEQUENCE [LARGE SCALE GENOMIC DNA]</scope>
    <source>
        <tissue evidence="3 4">Adult</tissue>
    </source>
</reference>
<evidence type="ECO:0000313" key="2">
    <source>
        <dbReference type="Proteomes" id="UP001652620"/>
    </source>
</evidence>
<evidence type="ECO:0000256" key="1">
    <source>
        <dbReference type="SAM" id="Phobius"/>
    </source>
</evidence>
<accession>A0ABM3IZI7</accession>
<dbReference type="InterPro" id="IPR040283">
    <property type="entry name" value="DDB_G0292058-like"/>
</dbReference>